<feature type="compositionally biased region" description="Acidic residues" evidence="1">
    <location>
        <begin position="159"/>
        <end position="190"/>
    </location>
</feature>
<proteinExistence type="predicted"/>
<evidence type="ECO:0000256" key="1">
    <source>
        <dbReference type="SAM" id="MobiDB-lite"/>
    </source>
</evidence>
<dbReference type="EMBL" id="LHQQ01000214">
    <property type="protein sequence ID" value="KOS39195.1"/>
    <property type="molecule type" value="Genomic_DNA"/>
</dbReference>
<evidence type="ECO:0000256" key="2">
    <source>
        <dbReference type="SAM" id="Phobius"/>
    </source>
</evidence>
<dbReference type="OrthoDB" id="4362946at2759"/>
<feature type="transmembrane region" description="Helical" evidence="2">
    <location>
        <begin position="542"/>
        <end position="561"/>
    </location>
</feature>
<keyword evidence="2" id="KW-1133">Transmembrane helix</keyword>
<feature type="compositionally biased region" description="Acidic residues" evidence="1">
    <location>
        <begin position="119"/>
        <end position="129"/>
    </location>
</feature>
<dbReference type="STRING" id="229535.A0A0N0RY11"/>
<keyword evidence="2" id="KW-0812">Transmembrane</keyword>
<gene>
    <name evidence="3" type="ORF">ACN38_g9968</name>
</gene>
<keyword evidence="2" id="KW-0472">Membrane</keyword>
<organism evidence="3 4">
    <name type="scientific">Penicillium nordicum</name>
    <dbReference type="NCBI Taxonomy" id="229535"/>
    <lineage>
        <taxon>Eukaryota</taxon>
        <taxon>Fungi</taxon>
        <taxon>Dikarya</taxon>
        <taxon>Ascomycota</taxon>
        <taxon>Pezizomycotina</taxon>
        <taxon>Eurotiomycetes</taxon>
        <taxon>Eurotiomycetidae</taxon>
        <taxon>Eurotiales</taxon>
        <taxon>Aspergillaceae</taxon>
        <taxon>Penicillium</taxon>
    </lineage>
</organism>
<feature type="region of interest" description="Disordered" evidence="1">
    <location>
        <begin position="20"/>
        <end position="293"/>
    </location>
</feature>
<evidence type="ECO:0000313" key="3">
    <source>
        <dbReference type="EMBL" id="KOS39195.1"/>
    </source>
</evidence>
<dbReference type="Proteomes" id="UP000037696">
    <property type="component" value="Unassembled WGS sequence"/>
</dbReference>
<sequence length="577" mass="64356">MTLICRCIHKCLGVCRRNRRGQNSQNPVLPVTKQPTGPEIPLSVMHPKRPAGPVPPPPRDSEIVQTKRPARSSPKPTRTARRGRVSAQGGVARPGKSPKTKLSKTARLQLGKAAKAAGDSEDNISEEEYPPLPPSREGSHTGITPELSDIDINEPRDVDDLEIPDAEVDDLEIPDAEVDDTDIPEAEPGDELYFPTAPGLPEDDEEDQEDISAEGIVYFGSQSPDSRKRGRVEDTAQEGQEWSPAATAGSSPRAKRIRSSQEILDSPTQRRKVVRSPSPGFEDSFSDFEDDMYPMPTDAQLATFRRKGAQVIAWLEDPNEPNCDIAQTTTTLDDLLNNLPEERRFRVKESNFQNLGNLFAGAEPESMGLDTTPNIYRKSTVFSPVVDQEILDKFGLGSMSNGFEHIVGPGVLVATSIFRHDCVQWNVVARAVYEWDHPISTLRHIMFEMIVNSETAPYIRRVAYVRNGRDFSTSRNEPCLKIERGTREYEELLGTKLGRATAILLISCFPRGTVRIARAVAWNDDDQSATAEYDQFIYNGCLRIGLMVEDFLVIIYILAFLKKKKKKKGKKKRQTTK</sequence>
<feature type="compositionally biased region" description="Acidic residues" evidence="1">
    <location>
        <begin position="201"/>
        <end position="212"/>
    </location>
</feature>
<reference evidence="3 4" key="1">
    <citation type="submission" date="2015-08" db="EMBL/GenBank/DDBJ databases">
        <title>Genome sequencing of Penicillium nordicum.</title>
        <authorList>
            <person name="Nguyen H.D."/>
            <person name="Seifert K.A."/>
        </authorList>
    </citation>
    <scope>NUCLEOTIDE SEQUENCE [LARGE SCALE GENOMIC DNA]</scope>
    <source>
        <strain evidence="3 4">DAOMC 185683</strain>
    </source>
</reference>
<accession>A0A0N0RY11</accession>
<dbReference type="AlphaFoldDB" id="A0A0N0RY11"/>
<protein>
    <submittedName>
        <fullName evidence="3">Uncharacterized protein</fullName>
    </submittedName>
</protein>
<keyword evidence="4" id="KW-1185">Reference proteome</keyword>
<name>A0A0N0RY11_9EURO</name>
<comment type="caution">
    <text evidence="3">The sequence shown here is derived from an EMBL/GenBank/DDBJ whole genome shotgun (WGS) entry which is preliminary data.</text>
</comment>
<evidence type="ECO:0000313" key="4">
    <source>
        <dbReference type="Proteomes" id="UP000037696"/>
    </source>
</evidence>
<feature type="compositionally biased region" description="Basic and acidic residues" evidence="1">
    <location>
        <begin position="225"/>
        <end position="234"/>
    </location>
</feature>